<sequence length="189" mass="20799">MGVEGTLSADIRVLSDLQTLADRTSSNIHWEFEETNHLNSGSSQFFWTNSCIYWISTAVGLPIMKYITPSLRYKNAHLIVYSISIFTHWQVPSSLGLVQTLEVLLLSNNNLTGPMPNLTGMNLTYLDMSNNSFNAPGIPLWLAGNPICRTWGEGEDCTVFQLSSNCSTPPKNCTPVSCGSDKISSPTCQ</sequence>
<evidence type="ECO:0000313" key="2">
    <source>
        <dbReference type="Proteomes" id="UP001163603"/>
    </source>
</evidence>
<evidence type="ECO:0000313" key="1">
    <source>
        <dbReference type="EMBL" id="KAJ0027415.1"/>
    </source>
</evidence>
<gene>
    <name evidence="1" type="ORF">Pint_36553</name>
</gene>
<dbReference type="Proteomes" id="UP001163603">
    <property type="component" value="Chromosome 9"/>
</dbReference>
<proteinExistence type="predicted"/>
<keyword evidence="2" id="KW-1185">Reference proteome</keyword>
<accession>A0ACC0Y116</accession>
<comment type="caution">
    <text evidence="1">The sequence shown here is derived from an EMBL/GenBank/DDBJ whole genome shotgun (WGS) entry which is preliminary data.</text>
</comment>
<organism evidence="1 2">
    <name type="scientific">Pistacia integerrima</name>
    <dbReference type="NCBI Taxonomy" id="434235"/>
    <lineage>
        <taxon>Eukaryota</taxon>
        <taxon>Viridiplantae</taxon>
        <taxon>Streptophyta</taxon>
        <taxon>Embryophyta</taxon>
        <taxon>Tracheophyta</taxon>
        <taxon>Spermatophyta</taxon>
        <taxon>Magnoliopsida</taxon>
        <taxon>eudicotyledons</taxon>
        <taxon>Gunneridae</taxon>
        <taxon>Pentapetalae</taxon>
        <taxon>rosids</taxon>
        <taxon>malvids</taxon>
        <taxon>Sapindales</taxon>
        <taxon>Anacardiaceae</taxon>
        <taxon>Pistacia</taxon>
    </lineage>
</organism>
<dbReference type="EMBL" id="CM047744">
    <property type="protein sequence ID" value="KAJ0027415.1"/>
    <property type="molecule type" value="Genomic_DNA"/>
</dbReference>
<reference evidence="2" key="1">
    <citation type="journal article" date="2023" name="G3 (Bethesda)">
        <title>Genome assembly and association tests identify interacting loci associated with vigor, precocity, and sex in interspecific pistachio rootstocks.</title>
        <authorList>
            <person name="Palmer W."/>
            <person name="Jacygrad E."/>
            <person name="Sagayaradj S."/>
            <person name="Cavanaugh K."/>
            <person name="Han R."/>
            <person name="Bertier L."/>
            <person name="Beede B."/>
            <person name="Kafkas S."/>
            <person name="Golino D."/>
            <person name="Preece J."/>
            <person name="Michelmore R."/>
        </authorList>
    </citation>
    <scope>NUCLEOTIDE SEQUENCE [LARGE SCALE GENOMIC DNA]</scope>
</reference>
<name>A0ACC0Y116_9ROSI</name>
<protein>
    <submittedName>
        <fullName evidence="1">Uncharacterized protein</fullName>
    </submittedName>
</protein>